<proteinExistence type="predicted"/>
<feature type="transmembrane region" description="Helical" evidence="1">
    <location>
        <begin position="108"/>
        <end position="138"/>
    </location>
</feature>
<dbReference type="Pfam" id="PF12679">
    <property type="entry name" value="ABC2_membrane_2"/>
    <property type="match status" value="1"/>
</dbReference>
<dbReference type="OrthoDB" id="9805862at2"/>
<organism evidence="2 3">
    <name type="scientific">Shewanella maritima</name>
    <dbReference type="NCBI Taxonomy" id="2520507"/>
    <lineage>
        <taxon>Bacteria</taxon>
        <taxon>Pseudomonadati</taxon>
        <taxon>Pseudomonadota</taxon>
        <taxon>Gammaproteobacteria</taxon>
        <taxon>Alteromonadales</taxon>
        <taxon>Shewanellaceae</taxon>
        <taxon>Shewanella</taxon>
    </lineage>
</organism>
<dbReference type="Proteomes" id="UP000291106">
    <property type="component" value="Chromosome"/>
</dbReference>
<dbReference type="PANTHER" id="PTHR43471:SF1">
    <property type="entry name" value="ABC TRANSPORTER PERMEASE PROTEIN NOSY-RELATED"/>
    <property type="match status" value="1"/>
</dbReference>
<dbReference type="PANTHER" id="PTHR43471">
    <property type="entry name" value="ABC TRANSPORTER PERMEASE"/>
    <property type="match status" value="1"/>
</dbReference>
<dbReference type="GO" id="GO:0005886">
    <property type="term" value="C:plasma membrane"/>
    <property type="evidence" value="ECO:0007669"/>
    <property type="project" value="UniProtKB-SubCell"/>
</dbReference>
<feature type="transmembrane region" description="Helical" evidence="1">
    <location>
        <begin position="250"/>
        <end position="272"/>
    </location>
</feature>
<sequence length="281" mass="30632">MSVQLPSRLGLIATVARKELMDCIRNRWLLVIFCLFTLMSLSVSFTGSVVTGSLAIPPLNSVITSLSTLSVFIIPLAAIMLSYDAFVGEEEAGTMLLLLSLPINRTDLLLGKLVAHGGVLSVAIMQSFMLCAGLLLAFSDSYQLAPTFTAFAMLALSSSLLAITYSLMSFVVSLIFTEKAKVIASLLIIWFCFAMIYDLVLLTLLVADAGAMSQWLVNVMMLLNPTDLYRAINLVNIDTSGSLMQRLPLFNWHVGVLVGMLLVWPIVLSGIAKRLFNRKAL</sequence>
<evidence type="ECO:0000256" key="1">
    <source>
        <dbReference type="SAM" id="Phobius"/>
    </source>
</evidence>
<feature type="transmembrane region" description="Helical" evidence="1">
    <location>
        <begin position="183"/>
        <end position="207"/>
    </location>
</feature>
<keyword evidence="3" id="KW-1185">Reference proteome</keyword>
<dbReference type="AlphaFoldDB" id="A0A411PI09"/>
<keyword evidence="1" id="KW-0812">Transmembrane</keyword>
<accession>A0A411PI09</accession>
<dbReference type="GO" id="GO:0140359">
    <property type="term" value="F:ABC-type transporter activity"/>
    <property type="evidence" value="ECO:0007669"/>
    <property type="project" value="InterPro"/>
</dbReference>
<feature type="transmembrane region" description="Helical" evidence="1">
    <location>
        <begin position="150"/>
        <end position="176"/>
    </location>
</feature>
<reference evidence="2 3" key="1">
    <citation type="submission" date="2019-02" db="EMBL/GenBank/DDBJ databases">
        <title>Shewanella sp. D4-2 isolated from Dokdo Island.</title>
        <authorList>
            <person name="Baek K."/>
        </authorList>
    </citation>
    <scope>NUCLEOTIDE SEQUENCE [LARGE SCALE GENOMIC DNA]</scope>
    <source>
        <strain evidence="2 3">D4-2</strain>
    </source>
</reference>
<dbReference type="RefSeq" id="WP_130599671.1">
    <property type="nucleotide sequence ID" value="NZ_CP036200.1"/>
</dbReference>
<dbReference type="EMBL" id="CP036200">
    <property type="protein sequence ID" value="QBF82992.1"/>
    <property type="molecule type" value="Genomic_DNA"/>
</dbReference>
<dbReference type="KEGG" id="smai:EXU30_10025"/>
<evidence type="ECO:0000313" key="2">
    <source>
        <dbReference type="EMBL" id="QBF82992.1"/>
    </source>
</evidence>
<evidence type="ECO:0000313" key="3">
    <source>
        <dbReference type="Proteomes" id="UP000291106"/>
    </source>
</evidence>
<feature type="transmembrane region" description="Helical" evidence="1">
    <location>
        <begin position="62"/>
        <end position="87"/>
    </location>
</feature>
<protein>
    <submittedName>
        <fullName evidence="2">Copper ABC transporter permease</fullName>
    </submittedName>
</protein>
<feature type="transmembrane region" description="Helical" evidence="1">
    <location>
        <begin position="28"/>
        <end position="56"/>
    </location>
</feature>
<keyword evidence="1" id="KW-0472">Membrane</keyword>
<keyword evidence="1" id="KW-1133">Transmembrane helix</keyword>
<name>A0A411PI09_9GAMM</name>
<gene>
    <name evidence="2" type="ORF">EXU30_10025</name>
</gene>